<evidence type="ECO:0000313" key="4">
    <source>
        <dbReference type="Proteomes" id="UP000620124"/>
    </source>
</evidence>
<feature type="compositionally biased region" description="Low complexity" evidence="1">
    <location>
        <begin position="222"/>
        <end position="246"/>
    </location>
</feature>
<evidence type="ECO:0000259" key="2">
    <source>
        <dbReference type="PROSITE" id="PS50882"/>
    </source>
</evidence>
<dbReference type="PANTHER" id="PTHR12357">
    <property type="entry name" value="YTH YT521-B HOMOLOGY DOMAIN-CONTAINING"/>
    <property type="match status" value="1"/>
</dbReference>
<keyword evidence="4" id="KW-1185">Reference proteome</keyword>
<dbReference type="GO" id="GO:1990247">
    <property type="term" value="F:N6-methyladenosine-containing RNA reader activity"/>
    <property type="evidence" value="ECO:0007669"/>
    <property type="project" value="TreeGrafter"/>
</dbReference>
<dbReference type="OrthoDB" id="6103986at2759"/>
<proteinExistence type="predicted"/>
<dbReference type="AlphaFoldDB" id="A0A8H6Z7N0"/>
<dbReference type="PROSITE" id="PS50882">
    <property type="entry name" value="YTH"/>
    <property type="match status" value="1"/>
</dbReference>
<dbReference type="Gene3D" id="3.10.590.10">
    <property type="entry name" value="ph1033 like domains"/>
    <property type="match status" value="2"/>
</dbReference>
<accession>A0A8H6Z7N0</accession>
<feature type="domain" description="YTH" evidence="2">
    <location>
        <begin position="364"/>
        <end position="620"/>
    </location>
</feature>
<sequence>MHRAPTQPALRVGEHTNTSSAPPSIYTGYPTLDTFPAQSYLATFSSQQYPWPPLPPPAMYPQDMPAVGPYSSPHFFPRTPMARTPAPATPLRCLWSAYSHPAHLFHAPCEPPSVSPITSTSVGAPVLPAGSSRGELRTCGGGVHGKVREHGSNKDRHKGKDIDRAQPLERQPYHPTPPVSRSDWVMWVGNVPRDAGHDELWRFFTEGPEFRCARPWHPFHFSSSPAPRARSSTTRRLQPSRPPLRSSTAFRLGRVAHLNAGNGTVMTTCVRAWVGNAASEARVAGRRIWRPLQIGHGHGNGQERVDIGGLGLAQPGWRARLGVNELEYAGTTFSAAVLHFEEFDEGELFVFVFLSYCSSLSPLPYPHSPTVSSQEDLDLSVRTGVWATQRHNESVLDRAFRTAADVVLIFSVNKSGEFYGWARCVYFVFSVFSSLLLPRTQPILTSVFPIHRMEGPVGQGEAAPWAPRGDQADPALTAETHTHTHRPPPTGPARAVQSAPALVAMRSSARLSVLRVPKPKRSLDPMMLRELEHPLAASPGTEKEVRASADTRNREGGGQQEGTGEGWGQSFAVRWMCTESLPFTRTKSVRNPWNHDRQVKIARDGTEIEPAVGHALIEQWSGSGADGMLQGLKLG</sequence>
<feature type="region of interest" description="Disordered" evidence="1">
    <location>
        <begin position="221"/>
        <end position="246"/>
    </location>
</feature>
<feature type="region of interest" description="Disordered" evidence="1">
    <location>
        <begin position="532"/>
        <end position="568"/>
    </location>
</feature>
<dbReference type="GO" id="GO:0000398">
    <property type="term" value="P:mRNA splicing, via spliceosome"/>
    <property type="evidence" value="ECO:0007669"/>
    <property type="project" value="TreeGrafter"/>
</dbReference>
<name>A0A8H6Z7N0_9AGAR</name>
<dbReference type="GO" id="GO:0005654">
    <property type="term" value="C:nucleoplasm"/>
    <property type="evidence" value="ECO:0007669"/>
    <property type="project" value="TreeGrafter"/>
</dbReference>
<feature type="compositionally biased region" description="Gly residues" evidence="1">
    <location>
        <begin position="556"/>
        <end position="567"/>
    </location>
</feature>
<evidence type="ECO:0000313" key="3">
    <source>
        <dbReference type="EMBL" id="KAF7372094.1"/>
    </source>
</evidence>
<protein>
    <submittedName>
        <fullName evidence="3">YTH domain-containing protein 1</fullName>
    </submittedName>
</protein>
<dbReference type="GO" id="GO:0003729">
    <property type="term" value="F:mRNA binding"/>
    <property type="evidence" value="ECO:0007669"/>
    <property type="project" value="TreeGrafter"/>
</dbReference>
<dbReference type="PANTHER" id="PTHR12357:SF3">
    <property type="entry name" value="YTH DOMAIN-CONTAINING PROTEIN 1"/>
    <property type="match status" value="1"/>
</dbReference>
<dbReference type="CDD" id="cd21134">
    <property type="entry name" value="YTH"/>
    <property type="match status" value="1"/>
</dbReference>
<dbReference type="GO" id="GO:0000381">
    <property type="term" value="P:regulation of alternative mRNA splicing, via spliceosome"/>
    <property type="evidence" value="ECO:0007669"/>
    <property type="project" value="TreeGrafter"/>
</dbReference>
<dbReference type="EMBL" id="JACAZI010000001">
    <property type="protein sequence ID" value="KAF7372094.1"/>
    <property type="molecule type" value="Genomic_DNA"/>
</dbReference>
<dbReference type="Proteomes" id="UP000620124">
    <property type="component" value="Unassembled WGS sequence"/>
</dbReference>
<feature type="region of interest" description="Disordered" evidence="1">
    <location>
        <begin position="1"/>
        <end position="25"/>
    </location>
</feature>
<comment type="caution">
    <text evidence="3">The sequence shown here is derived from an EMBL/GenBank/DDBJ whole genome shotgun (WGS) entry which is preliminary data.</text>
</comment>
<dbReference type="InterPro" id="IPR045168">
    <property type="entry name" value="YTH_prot"/>
</dbReference>
<dbReference type="InterPro" id="IPR007275">
    <property type="entry name" value="YTH_domain"/>
</dbReference>
<feature type="region of interest" description="Disordered" evidence="1">
    <location>
        <begin position="133"/>
        <end position="179"/>
    </location>
</feature>
<evidence type="ECO:0000256" key="1">
    <source>
        <dbReference type="SAM" id="MobiDB-lite"/>
    </source>
</evidence>
<dbReference type="Pfam" id="PF04146">
    <property type="entry name" value="YTH"/>
    <property type="match status" value="1"/>
</dbReference>
<feature type="compositionally biased region" description="Basic and acidic residues" evidence="1">
    <location>
        <begin position="146"/>
        <end position="167"/>
    </location>
</feature>
<feature type="compositionally biased region" description="Basic and acidic residues" evidence="1">
    <location>
        <begin position="541"/>
        <end position="555"/>
    </location>
</feature>
<reference evidence="3" key="1">
    <citation type="submission" date="2020-05" db="EMBL/GenBank/DDBJ databases">
        <title>Mycena genomes resolve the evolution of fungal bioluminescence.</title>
        <authorList>
            <person name="Tsai I.J."/>
        </authorList>
    </citation>
    <scope>NUCLEOTIDE SEQUENCE</scope>
    <source>
        <strain evidence="3">CCC161011</strain>
    </source>
</reference>
<gene>
    <name evidence="3" type="ORF">MVEN_00068000</name>
</gene>
<organism evidence="3 4">
    <name type="scientific">Mycena venus</name>
    <dbReference type="NCBI Taxonomy" id="2733690"/>
    <lineage>
        <taxon>Eukaryota</taxon>
        <taxon>Fungi</taxon>
        <taxon>Dikarya</taxon>
        <taxon>Basidiomycota</taxon>
        <taxon>Agaricomycotina</taxon>
        <taxon>Agaricomycetes</taxon>
        <taxon>Agaricomycetidae</taxon>
        <taxon>Agaricales</taxon>
        <taxon>Marasmiineae</taxon>
        <taxon>Mycenaceae</taxon>
        <taxon>Mycena</taxon>
    </lineage>
</organism>